<dbReference type="NCBIfam" id="TIGR00952">
    <property type="entry name" value="S15_bact"/>
    <property type="match status" value="1"/>
</dbReference>
<dbReference type="GO" id="GO:0006412">
    <property type="term" value="P:translation"/>
    <property type="evidence" value="ECO:0007669"/>
    <property type="project" value="UniProtKB-UniRule"/>
</dbReference>
<reference evidence="7 8" key="1">
    <citation type="submission" date="2013-08" db="EMBL/GenBank/DDBJ databases">
        <authorList>
            <person name="Durkin A.S."/>
            <person name="Haft D.R."/>
            <person name="McCorrison J."/>
            <person name="Torralba M."/>
            <person name="Gillis M."/>
            <person name="Haft D.H."/>
            <person name="Methe B."/>
            <person name="Sutton G."/>
            <person name="Nelson K.E."/>
        </authorList>
    </citation>
    <scope>NUCLEOTIDE SEQUENCE [LARGE SCALE GENOMIC DNA]</scope>
    <source>
        <strain evidence="6 8">ATCC 35536</strain>
        <strain evidence="5 7">VPI DR56BR1116</strain>
    </source>
</reference>
<keyword evidence="3" id="KW-0694">RNA-binding</keyword>
<dbReference type="InterPro" id="IPR000589">
    <property type="entry name" value="Ribosomal_uS15"/>
</dbReference>
<evidence type="ECO:0000313" key="7">
    <source>
        <dbReference type="Proteomes" id="UP000016412"/>
    </source>
</evidence>
<dbReference type="InterPro" id="IPR005290">
    <property type="entry name" value="Ribosomal_uS15_bac-type"/>
</dbReference>
<protein>
    <recommendedName>
        <fullName evidence="3">Small ribosomal subunit protein uS15</fullName>
    </recommendedName>
</protein>
<evidence type="ECO:0000313" key="6">
    <source>
        <dbReference type="EMBL" id="ERJ98449.1"/>
    </source>
</evidence>
<evidence type="ECO:0000256" key="4">
    <source>
        <dbReference type="RuleBase" id="RU003919"/>
    </source>
</evidence>
<dbReference type="InterPro" id="IPR009068">
    <property type="entry name" value="uS15_NS1_RNA-bd_sf"/>
</dbReference>
<dbReference type="GO" id="GO:0019843">
    <property type="term" value="F:rRNA binding"/>
    <property type="evidence" value="ECO:0007669"/>
    <property type="project" value="UniProtKB-UniRule"/>
</dbReference>
<dbReference type="EMBL" id="AUZJ01000066">
    <property type="protein sequence ID" value="ERF59566.1"/>
    <property type="molecule type" value="Genomic_DNA"/>
</dbReference>
<keyword evidence="8" id="KW-1185">Reference proteome</keyword>
<dbReference type="CDD" id="cd00353">
    <property type="entry name" value="Ribosomal_S15p_S13e"/>
    <property type="match status" value="1"/>
</dbReference>
<evidence type="ECO:0000313" key="8">
    <source>
        <dbReference type="Proteomes" id="UP000016646"/>
    </source>
</evidence>
<dbReference type="EMBL" id="AVQI01000080">
    <property type="protein sequence ID" value="ERJ98449.1"/>
    <property type="molecule type" value="Genomic_DNA"/>
</dbReference>
<keyword evidence="3" id="KW-0699">rRNA-binding</keyword>
<dbReference type="Proteomes" id="UP000016412">
    <property type="component" value="Unassembled WGS sequence"/>
</dbReference>
<dbReference type="STRING" id="1125725.HMPREF1325_1729"/>
<evidence type="ECO:0000313" key="5">
    <source>
        <dbReference type="EMBL" id="ERF59566.1"/>
    </source>
</evidence>
<organism evidence="5 7">
    <name type="scientific">Treponema socranskii subsp. socranskii VPI DR56BR1116 = ATCC 35536</name>
    <dbReference type="NCBI Taxonomy" id="1125725"/>
    <lineage>
        <taxon>Bacteria</taxon>
        <taxon>Pseudomonadati</taxon>
        <taxon>Spirochaetota</taxon>
        <taxon>Spirochaetia</taxon>
        <taxon>Spirochaetales</taxon>
        <taxon>Treponemataceae</taxon>
        <taxon>Treponema</taxon>
    </lineage>
</organism>
<dbReference type="PANTHER" id="PTHR23321">
    <property type="entry name" value="RIBOSOMAL PROTEIN S15, BACTERIAL AND ORGANELLAR"/>
    <property type="match status" value="1"/>
</dbReference>
<dbReference type="PANTHER" id="PTHR23321:SF26">
    <property type="entry name" value="SMALL RIBOSOMAL SUBUNIT PROTEIN US15M"/>
    <property type="match status" value="1"/>
</dbReference>
<evidence type="ECO:0000256" key="2">
    <source>
        <dbReference type="ARBA" id="ARBA00023274"/>
    </source>
</evidence>
<evidence type="ECO:0000256" key="1">
    <source>
        <dbReference type="ARBA" id="ARBA00022980"/>
    </source>
</evidence>
<dbReference type="Gene3D" id="6.10.250.3130">
    <property type="match status" value="1"/>
</dbReference>
<dbReference type="Gene3D" id="1.10.287.10">
    <property type="entry name" value="S15/NS1, RNA-binding"/>
    <property type="match status" value="1"/>
</dbReference>
<sequence length="89" mass="10124">MALSKEAASAVIAKYGVNEHDTGNTKVQVALLTERIQQLTEHERAFPKDKSAKRALLKIVGARRKLLKYFERTNLEAYRSLIKELGIRK</sequence>
<keyword evidence="2 3" id="KW-0687">Ribonucleoprotein</keyword>
<dbReference type="OrthoDB" id="9799262at2"/>
<dbReference type="Proteomes" id="UP000016646">
    <property type="component" value="Unassembled WGS sequence"/>
</dbReference>
<accession>U2M9R4</accession>
<dbReference type="eggNOG" id="COG0184">
    <property type="taxonomic scope" value="Bacteria"/>
</dbReference>
<dbReference type="AlphaFoldDB" id="U2M9R4"/>
<dbReference type="GO" id="GO:0022627">
    <property type="term" value="C:cytosolic small ribosomal subunit"/>
    <property type="evidence" value="ECO:0007669"/>
    <property type="project" value="TreeGrafter"/>
</dbReference>
<comment type="function">
    <text evidence="3">One of the primary rRNA binding proteins, it binds directly to 16S rRNA where it helps nucleate assembly of the platform of the 30S subunit by binding and bridging several RNA helices of the 16S rRNA.</text>
</comment>
<proteinExistence type="inferred from homology"/>
<dbReference type="RefSeq" id="WP_016520482.1">
    <property type="nucleotide sequence ID" value="NZ_AUZJ01000066.1"/>
</dbReference>
<comment type="function">
    <text evidence="3">Forms an intersubunit bridge (bridge B4) with the 23S rRNA of the 50S subunit in the ribosome.</text>
</comment>
<dbReference type="SUPFAM" id="SSF47060">
    <property type="entry name" value="S15/NS1 RNA-binding domain"/>
    <property type="match status" value="1"/>
</dbReference>
<dbReference type="Pfam" id="PF00312">
    <property type="entry name" value="Ribosomal_S15"/>
    <property type="match status" value="1"/>
</dbReference>
<comment type="similarity">
    <text evidence="3 4">Belongs to the universal ribosomal protein uS15 family.</text>
</comment>
<comment type="caution">
    <text evidence="5">The sequence shown here is derived from an EMBL/GenBank/DDBJ whole genome shotgun (WGS) entry which is preliminary data.</text>
</comment>
<gene>
    <name evidence="3 5" type="primary">rpsO</name>
    <name evidence="6" type="ORF">HMPREF0860_0320</name>
    <name evidence="5" type="ORF">HMPREF1325_1729</name>
</gene>
<name>U2M9R4_TRESO</name>
<keyword evidence="1 3" id="KW-0689">Ribosomal protein</keyword>
<dbReference type="PATRIC" id="fig|1125725.3.peg.2483"/>
<dbReference type="GO" id="GO:0003735">
    <property type="term" value="F:structural constituent of ribosome"/>
    <property type="evidence" value="ECO:0007669"/>
    <property type="project" value="InterPro"/>
</dbReference>
<evidence type="ECO:0000256" key="3">
    <source>
        <dbReference type="HAMAP-Rule" id="MF_01343"/>
    </source>
</evidence>
<dbReference type="HAMAP" id="MF_01343_B">
    <property type="entry name" value="Ribosomal_uS15_B"/>
    <property type="match status" value="1"/>
</dbReference>
<comment type="subunit">
    <text evidence="3">Part of the 30S ribosomal subunit. Forms a bridge to the 50S subunit in the 70S ribosome, contacting the 23S rRNA.</text>
</comment>
<dbReference type="SMART" id="SM01387">
    <property type="entry name" value="Ribosomal_S15"/>
    <property type="match status" value="1"/>
</dbReference>